<dbReference type="EMBL" id="QTSX02002845">
    <property type="protein sequence ID" value="KAJ9074840.1"/>
    <property type="molecule type" value="Genomic_DNA"/>
</dbReference>
<reference evidence="1" key="1">
    <citation type="submission" date="2022-04" db="EMBL/GenBank/DDBJ databases">
        <title>Genome of the entomopathogenic fungus Entomophthora muscae.</title>
        <authorList>
            <person name="Elya C."/>
            <person name="Lovett B.R."/>
            <person name="Lee E."/>
            <person name="Macias A.M."/>
            <person name="Hajek A.E."/>
            <person name="De Bivort B.L."/>
            <person name="Kasson M.T."/>
            <person name="De Fine Licht H.H."/>
            <person name="Stajich J.E."/>
        </authorList>
    </citation>
    <scope>NUCLEOTIDE SEQUENCE</scope>
    <source>
        <strain evidence="1">Berkeley</strain>
    </source>
</reference>
<protein>
    <submittedName>
        <fullName evidence="1">Uncharacterized protein</fullName>
    </submittedName>
</protein>
<evidence type="ECO:0000313" key="1">
    <source>
        <dbReference type="EMBL" id="KAJ9074840.1"/>
    </source>
</evidence>
<keyword evidence="2" id="KW-1185">Reference proteome</keyword>
<organism evidence="1 2">
    <name type="scientific">Entomophthora muscae</name>
    <dbReference type="NCBI Taxonomy" id="34485"/>
    <lineage>
        <taxon>Eukaryota</taxon>
        <taxon>Fungi</taxon>
        <taxon>Fungi incertae sedis</taxon>
        <taxon>Zoopagomycota</taxon>
        <taxon>Entomophthoromycotina</taxon>
        <taxon>Entomophthoromycetes</taxon>
        <taxon>Entomophthorales</taxon>
        <taxon>Entomophthoraceae</taxon>
        <taxon>Entomophthora</taxon>
    </lineage>
</organism>
<name>A0ACC2TJS1_9FUNG</name>
<accession>A0ACC2TJS1</accession>
<gene>
    <name evidence="1" type="ORF">DSO57_1002270</name>
</gene>
<proteinExistence type="predicted"/>
<sequence>MMGLSEQVIPHMGVCCSWATAANYVMQMVSVIYWAFQAQPFPLTEGSPGSNPGHDIEYLMFIED</sequence>
<comment type="caution">
    <text evidence="1">The sequence shown here is derived from an EMBL/GenBank/DDBJ whole genome shotgun (WGS) entry which is preliminary data.</text>
</comment>
<feature type="non-terminal residue" evidence="1">
    <location>
        <position position="64"/>
    </location>
</feature>
<dbReference type="Proteomes" id="UP001165960">
    <property type="component" value="Unassembled WGS sequence"/>
</dbReference>
<evidence type="ECO:0000313" key="2">
    <source>
        <dbReference type="Proteomes" id="UP001165960"/>
    </source>
</evidence>